<keyword evidence="2" id="KW-0067">ATP-binding</keyword>
<dbReference type="KEGG" id="tim:GMBLW1_32110"/>
<dbReference type="SUPFAM" id="SSF53067">
    <property type="entry name" value="Actin-like ATPase domain"/>
    <property type="match status" value="2"/>
</dbReference>
<dbReference type="Gene3D" id="3.30.420.40">
    <property type="match status" value="2"/>
</dbReference>
<sequence>MASRYVVGIDLGTTNTALAYVDTQLGESARCQDLPIPQVVQPGQVDSRPLLPSFLMLPNASDLPAGSLDLPWAKGRDFAVGEFARNRGAQVPTQLVASAKSWLGHAGVDRKSPILPWKSPEGVRKISPLDASTRYLQHLADVWNHTIAANSPADRLQLQDIVLTVPASFDAAARELTIEAARAAGFEHLTILEEPQAAFYAWLNQGGDGWRKQVKPNDLILVADIGGGTSDFTLIEVEDDRGELRLTRLAVGDHLLLGGDNMDLALAYAVGTKLPGVKLDGTQLSNLSHSCRLAKETLFRDPSKSSAPVTVLGRGSRVIGGTIKAELTRDVLDSTLLNGFFPPCGLESLPQRRAAAGFQEIGLPYVAEPAITKQLAHFLSRQQESLAMRATGGRASALPTAILFNGGVFQANPLRERLLAVMDDWATQAKAPKVRTLTGEHLDLAVARGAAVYGLVRRGSGIRIRGGTARAYYVGIETAAPAIPGMSPPIKAFCVAPFGMEEGTETDVPGPEFGLMVGEPVEFRFLGSSTRRQDRPGTLVDDWTDDEIEELAPITTVLHGSAGERVPVRLHSRITEVGQLELSCQSRTGERWKLEFNVRESTDATP</sequence>
<dbReference type="InterPro" id="IPR043129">
    <property type="entry name" value="ATPase_NBD"/>
</dbReference>
<keyword evidence="4" id="KW-1185">Reference proteome</keyword>
<evidence type="ECO:0000256" key="2">
    <source>
        <dbReference type="ARBA" id="ARBA00022840"/>
    </source>
</evidence>
<accession>A0A6C2YHL0</accession>
<dbReference type="GO" id="GO:0140662">
    <property type="term" value="F:ATP-dependent protein folding chaperone"/>
    <property type="evidence" value="ECO:0007669"/>
    <property type="project" value="InterPro"/>
</dbReference>
<reference evidence="3" key="1">
    <citation type="submission" date="2019-04" db="EMBL/GenBank/DDBJ databases">
        <authorList>
            <consortium name="Science for Life Laboratories"/>
        </authorList>
    </citation>
    <scope>NUCLEOTIDE SEQUENCE</scope>
    <source>
        <strain evidence="3">MBLW1</strain>
    </source>
</reference>
<evidence type="ECO:0000313" key="4">
    <source>
        <dbReference type="Proteomes" id="UP000464378"/>
    </source>
</evidence>
<dbReference type="InParanoid" id="A0A6C2YHL0"/>
<evidence type="ECO:0008006" key="5">
    <source>
        <dbReference type="Google" id="ProtNLM"/>
    </source>
</evidence>
<evidence type="ECO:0000256" key="1">
    <source>
        <dbReference type="ARBA" id="ARBA00022741"/>
    </source>
</evidence>
<dbReference type="RefSeq" id="WP_162655935.1">
    <property type="nucleotide sequence ID" value="NZ_LR593887.1"/>
</dbReference>
<organism evidence="3">
    <name type="scientific">Tuwongella immobilis</name>
    <dbReference type="NCBI Taxonomy" id="692036"/>
    <lineage>
        <taxon>Bacteria</taxon>
        <taxon>Pseudomonadati</taxon>
        <taxon>Planctomycetota</taxon>
        <taxon>Planctomycetia</taxon>
        <taxon>Gemmatales</taxon>
        <taxon>Gemmataceae</taxon>
        <taxon>Tuwongella</taxon>
    </lineage>
</organism>
<keyword evidence="3" id="KW-0346">Stress response</keyword>
<dbReference type="PRINTS" id="PR00301">
    <property type="entry name" value="HEATSHOCK70"/>
</dbReference>
<gene>
    <name evidence="3" type="ORF">GMBLW1_32110</name>
</gene>
<keyword evidence="1" id="KW-0547">Nucleotide-binding</keyword>
<dbReference type="InterPro" id="IPR013126">
    <property type="entry name" value="Hsp_70_fam"/>
</dbReference>
<name>A0A6C2YHL0_9BACT</name>
<proteinExistence type="predicted"/>
<dbReference type="GO" id="GO:0005524">
    <property type="term" value="F:ATP binding"/>
    <property type="evidence" value="ECO:0007669"/>
    <property type="project" value="UniProtKB-KW"/>
</dbReference>
<dbReference type="Pfam" id="PF00012">
    <property type="entry name" value="HSP70"/>
    <property type="match status" value="1"/>
</dbReference>
<dbReference type="EMBL" id="LR586016">
    <property type="protein sequence ID" value="VIP00749.1"/>
    <property type="molecule type" value="Genomic_DNA"/>
</dbReference>
<dbReference type="CDD" id="cd10170">
    <property type="entry name" value="ASKHA_NBD_HSP70"/>
    <property type="match status" value="1"/>
</dbReference>
<dbReference type="PANTHER" id="PTHR42749:SF1">
    <property type="entry name" value="CELL SHAPE-DETERMINING PROTEIN MREB"/>
    <property type="match status" value="1"/>
</dbReference>
<dbReference type="PANTHER" id="PTHR42749">
    <property type="entry name" value="CELL SHAPE-DETERMINING PROTEIN MREB"/>
    <property type="match status" value="1"/>
</dbReference>
<protein>
    <recommendedName>
        <fullName evidence="5">Nucleotide-binding protein</fullName>
    </recommendedName>
</protein>
<dbReference type="AlphaFoldDB" id="A0A6C2YHL0"/>
<dbReference type="EMBL" id="LR593887">
    <property type="protein sequence ID" value="VTR96916.1"/>
    <property type="molecule type" value="Genomic_DNA"/>
</dbReference>
<evidence type="ECO:0000313" key="3">
    <source>
        <dbReference type="EMBL" id="VIP00749.1"/>
    </source>
</evidence>
<dbReference type="Proteomes" id="UP000464378">
    <property type="component" value="Chromosome"/>
</dbReference>